<dbReference type="Gene3D" id="1.10.10.1400">
    <property type="entry name" value="Terminase, small subunit, N-terminal DNA-binding domain, HTH motif"/>
    <property type="match status" value="1"/>
</dbReference>
<dbReference type="InterPro" id="IPR038713">
    <property type="entry name" value="Terminase_Gp1_N_sf"/>
</dbReference>
<dbReference type="InterPro" id="IPR052404">
    <property type="entry name" value="SPP1-like_terminase"/>
</dbReference>
<dbReference type="GO" id="GO:0051276">
    <property type="term" value="P:chromosome organization"/>
    <property type="evidence" value="ECO:0007669"/>
    <property type="project" value="InterPro"/>
</dbReference>
<dbReference type="AlphaFoldDB" id="A0AAD0W7H6"/>
<evidence type="ECO:0000313" key="4">
    <source>
        <dbReference type="Proteomes" id="UP000259465"/>
    </source>
</evidence>
<keyword evidence="4" id="KW-1185">Reference proteome</keyword>
<dbReference type="KEGG" id="crz:D1345_09240"/>
<evidence type="ECO:0000256" key="1">
    <source>
        <dbReference type="ARBA" id="ARBA00022612"/>
    </source>
</evidence>
<gene>
    <name evidence="3" type="ORF">D1345_09240</name>
</gene>
<keyword evidence="1" id="KW-1188">Viral release from host cell</keyword>
<evidence type="ECO:0000256" key="2">
    <source>
        <dbReference type="ARBA" id="ARBA00023219"/>
    </source>
</evidence>
<dbReference type="PANTHER" id="PTHR41328">
    <property type="entry name" value="TERMINASE SMALL SUBUNIT-RELATED"/>
    <property type="match status" value="1"/>
</dbReference>
<keyword evidence="2" id="KW-0231">Viral genome packaging</keyword>
<organism evidence="3 4">
    <name type="scientific">Chromobacterium rhizoryzae</name>
    <dbReference type="NCBI Taxonomy" id="1778675"/>
    <lineage>
        <taxon>Bacteria</taxon>
        <taxon>Pseudomonadati</taxon>
        <taxon>Pseudomonadota</taxon>
        <taxon>Betaproteobacteria</taxon>
        <taxon>Neisseriales</taxon>
        <taxon>Chromobacteriaceae</taxon>
        <taxon>Chromobacterium</taxon>
    </lineage>
</organism>
<evidence type="ECO:0000313" key="3">
    <source>
        <dbReference type="EMBL" id="AXT46360.1"/>
    </source>
</evidence>
<sequence>MARELTDKQKLFVEKYLGEAELNATSAYLMAYSKCSEAAARRNASRLMTNADIQNAIKARRKELATSLNITPEKVLKKWWELATADANDLVEYRRDCCRHCWGIDHQYQWTEAEYERAQSEASEKGDDSPSCSGGFGFISTRAPHPECPECQGEGRGKIHVHDTRRLKGAARELYNGVHQGKDGLKLLLRDRDKALEQVTKILGMYESPESKARIEQMHKLEVEAKRLAIAKAAKDLEDPNNLGLPEPKQIIIGVEDASLPDAE</sequence>
<dbReference type="Proteomes" id="UP000259465">
    <property type="component" value="Chromosome"/>
</dbReference>
<protein>
    <submittedName>
        <fullName evidence="3">Terminase small subunit</fullName>
    </submittedName>
</protein>
<reference evidence="3 4" key="1">
    <citation type="submission" date="2018-08" db="EMBL/GenBank/DDBJ databases">
        <title>Complete genome sequence of JP2-74.</title>
        <authorList>
            <person name="Wu L."/>
        </authorList>
    </citation>
    <scope>NUCLEOTIDE SEQUENCE [LARGE SCALE GENOMIC DNA]</scope>
    <source>
        <strain evidence="3 4">JP2-74</strain>
    </source>
</reference>
<dbReference type="PANTHER" id="PTHR41328:SF2">
    <property type="entry name" value="TERMINASE SMALL SUBUNIT"/>
    <property type="match status" value="1"/>
</dbReference>
<name>A0AAD0W7H6_9NEIS</name>
<dbReference type="InterPro" id="IPR005335">
    <property type="entry name" value="Terminase_ssu"/>
</dbReference>
<dbReference type="Pfam" id="PF03592">
    <property type="entry name" value="Terminase_2"/>
    <property type="match status" value="1"/>
</dbReference>
<proteinExistence type="predicted"/>
<accession>A0AAD0W7H6</accession>
<dbReference type="RefSeq" id="WP_118267341.1">
    <property type="nucleotide sequence ID" value="NZ_CP031968.1"/>
</dbReference>
<dbReference type="EMBL" id="CP031968">
    <property type="protein sequence ID" value="AXT46360.1"/>
    <property type="molecule type" value="Genomic_DNA"/>
</dbReference>